<dbReference type="OrthoDB" id="4246696at2"/>
<dbReference type="GO" id="GO:0003677">
    <property type="term" value="F:DNA binding"/>
    <property type="evidence" value="ECO:0007669"/>
    <property type="project" value="InterPro"/>
</dbReference>
<organism evidence="2 3">
    <name type="scientific">Streptomyces marianii</name>
    <dbReference type="NCBI Taxonomy" id="1817406"/>
    <lineage>
        <taxon>Bacteria</taxon>
        <taxon>Bacillati</taxon>
        <taxon>Actinomycetota</taxon>
        <taxon>Actinomycetes</taxon>
        <taxon>Kitasatosporales</taxon>
        <taxon>Streptomycetaceae</taxon>
        <taxon>Streptomyces</taxon>
    </lineage>
</organism>
<dbReference type="RefSeq" id="WP_138055123.1">
    <property type="nucleotide sequence ID" value="NZ_VAWE01000001.1"/>
</dbReference>
<sequence>MTHPVPLYRLVSADLLRTLMRRTGTGASVSVRELAALAGIPHGTIGNLLTGEQEAVLASSAHSIAAAIGVDVLVLWIPEGRSAEHISGRAPAVAL</sequence>
<dbReference type="Proteomes" id="UP000305921">
    <property type="component" value="Unassembled WGS sequence"/>
</dbReference>
<evidence type="ECO:0000313" key="3">
    <source>
        <dbReference type="Proteomes" id="UP000305921"/>
    </source>
</evidence>
<gene>
    <name evidence="2" type="ORF">FEF34_24865</name>
</gene>
<dbReference type="InterPro" id="IPR010982">
    <property type="entry name" value="Lambda_DNA-bd_dom_sf"/>
</dbReference>
<reference evidence="2 3" key="1">
    <citation type="submission" date="2019-05" db="EMBL/GenBank/DDBJ databases">
        <title>Streptomyces marianii sp. nov., a novel marine actinomycete from southern coast of India.</title>
        <authorList>
            <person name="Iniyan A.M."/>
            <person name="Wink J."/>
            <person name="Ramprasad E."/>
            <person name="Ramana C.V."/>
            <person name="Bunk B."/>
            <person name="Sproer C."/>
            <person name="Joseph F.-J.R.S."/>
            <person name="Vincent S.G.P."/>
        </authorList>
    </citation>
    <scope>NUCLEOTIDE SEQUENCE [LARGE SCALE GENOMIC DNA]</scope>
    <source>
        <strain evidence="2 3">ICN19</strain>
    </source>
</reference>
<keyword evidence="3" id="KW-1185">Reference proteome</keyword>
<dbReference type="AlphaFoldDB" id="A0A5R9E9S8"/>
<comment type="caution">
    <text evidence="2">The sequence shown here is derived from an EMBL/GenBank/DDBJ whole genome shotgun (WGS) entry which is preliminary data.</text>
</comment>
<accession>A0A5R9E9S8</accession>
<proteinExistence type="predicted"/>
<feature type="domain" description="HTH cro/C1-type" evidence="1">
    <location>
        <begin position="30"/>
        <end position="75"/>
    </location>
</feature>
<dbReference type="SUPFAM" id="SSF47413">
    <property type="entry name" value="lambda repressor-like DNA-binding domains"/>
    <property type="match status" value="1"/>
</dbReference>
<name>A0A5R9E9S8_9ACTN</name>
<protein>
    <submittedName>
        <fullName evidence="2">XRE family transcriptional regulator</fullName>
    </submittedName>
</protein>
<evidence type="ECO:0000313" key="2">
    <source>
        <dbReference type="EMBL" id="TLQ45795.1"/>
    </source>
</evidence>
<dbReference type="EMBL" id="VAWE01000001">
    <property type="protein sequence ID" value="TLQ45795.1"/>
    <property type="molecule type" value="Genomic_DNA"/>
</dbReference>
<dbReference type="PROSITE" id="PS50943">
    <property type="entry name" value="HTH_CROC1"/>
    <property type="match status" value="1"/>
</dbReference>
<dbReference type="Gene3D" id="1.10.260.40">
    <property type="entry name" value="lambda repressor-like DNA-binding domains"/>
    <property type="match status" value="1"/>
</dbReference>
<evidence type="ECO:0000259" key="1">
    <source>
        <dbReference type="PROSITE" id="PS50943"/>
    </source>
</evidence>
<dbReference type="InterPro" id="IPR001387">
    <property type="entry name" value="Cro/C1-type_HTH"/>
</dbReference>